<proteinExistence type="predicted"/>
<feature type="signal peptide" evidence="2">
    <location>
        <begin position="1"/>
        <end position="46"/>
    </location>
</feature>
<keyword evidence="4" id="KW-1185">Reference proteome</keyword>
<keyword evidence="1" id="KW-0812">Transmembrane</keyword>
<reference evidence="4" key="1">
    <citation type="submission" date="2019-03" db="EMBL/GenBank/DDBJ databases">
        <title>Aquabacterium pictum sp.nov., the first bacteriochlorophyll a-containing freshwater bacterium in the genus Aquabacterium of the class Betaproteobacteria.</title>
        <authorList>
            <person name="Hirose S."/>
            <person name="Tank M."/>
            <person name="Hara E."/>
            <person name="Tamaki H."/>
            <person name="Takaichi S."/>
            <person name="Haruta S."/>
            <person name="Hanada S."/>
        </authorList>
    </citation>
    <scope>NUCLEOTIDE SEQUENCE [LARGE SCALE GENOMIC DNA]</scope>
    <source>
        <strain evidence="4">W35</strain>
    </source>
</reference>
<keyword evidence="1" id="KW-1133">Transmembrane helix</keyword>
<evidence type="ECO:0000313" key="4">
    <source>
        <dbReference type="Proteomes" id="UP000301751"/>
    </source>
</evidence>
<feature type="transmembrane region" description="Helical" evidence="1">
    <location>
        <begin position="174"/>
        <end position="192"/>
    </location>
</feature>
<evidence type="ECO:0000256" key="1">
    <source>
        <dbReference type="SAM" id="Phobius"/>
    </source>
</evidence>
<sequence length="207" mass="21690">MTPQRSPGNTSMTLPTQFFRNPSMNFPYLPAALLAAALLVASPAWAGEGHDHGDAAPAAVGQALPRFSAVSEIFELVGVLNGKQITLYLDRFADNSPVRGAQIELEIGGAKFKAEKQGEDEYEVVLPTEPKPGVLPVAATVIAGKETDLLAGELDIHEEAHTEEAVASHAWTKYAGWGAGGVAVLALLLWGGRRVVGARNVRAGGAA</sequence>
<dbReference type="Proteomes" id="UP000301751">
    <property type="component" value="Unassembled WGS sequence"/>
</dbReference>
<protein>
    <recommendedName>
        <fullName evidence="5">Cobalt transporter</fullName>
    </recommendedName>
</protein>
<keyword evidence="1" id="KW-0472">Membrane</keyword>
<name>A0A480AVU3_9BURK</name>
<gene>
    <name evidence="3" type="ORF">AQPW35_47050</name>
</gene>
<comment type="caution">
    <text evidence="3">The sequence shown here is derived from an EMBL/GenBank/DDBJ whole genome shotgun (WGS) entry which is preliminary data.</text>
</comment>
<dbReference type="EMBL" id="BJCL01000018">
    <property type="protein sequence ID" value="GCL65624.1"/>
    <property type="molecule type" value="Genomic_DNA"/>
</dbReference>
<organism evidence="3 4">
    <name type="scientific">Pseudaquabacterium pictum</name>
    <dbReference type="NCBI Taxonomy" id="2315236"/>
    <lineage>
        <taxon>Bacteria</taxon>
        <taxon>Pseudomonadati</taxon>
        <taxon>Pseudomonadota</taxon>
        <taxon>Betaproteobacteria</taxon>
        <taxon>Burkholderiales</taxon>
        <taxon>Sphaerotilaceae</taxon>
        <taxon>Pseudaquabacterium</taxon>
    </lineage>
</organism>
<evidence type="ECO:0008006" key="5">
    <source>
        <dbReference type="Google" id="ProtNLM"/>
    </source>
</evidence>
<evidence type="ECO:0000313" key="3">
    <source>
        <dbReference type="EMBL" id="GCL65624.1"/>
    </source>
</evidence>
<feature type="chain" id="PRO_5019800519" description="Cobalt transporter" evidence="2">
    <location>
        <begin position="47"/>
        <end position="207"/>
    </location>
</feature>
<dbReference type="AlphaFoldDB" id="A0A480AVU3"/>
<evidence type="ECO:0000256" key="2">
    <source>
        <dbReference type="SAM" id="SignalP"/>
    </source>
</evidence>
<keyword evidence="2" id="KW-0732">Signal</keyword>
<accession>A0A480AVU3</accession>